<dbReference type="RefSeq" id="WP_004111978.1">
    <property type="nucleotide sequence ID" value="NZ_AQHN01000026.1"/>
</dbReference>
<evidence type="ECO:0000313" key="1">
    <source>
        <dbReference type="EMBL" id="ENN88488.1"/>
    </source>
</evidence>
<accession>N6UEA1</accession>
<keyword evidence="2" id="KW-1185">Reference proteome</keyword>
<dbReference type="Proteomes" id="UP000012429">
    <property type="component" value="Unassembled WGS sequence"/>
</dbReference>
<comment type="caution">
    <text evidence="1">The sequence shown here is derived from an EMBL/GenBank/DDBJ whole genome shotgun (WGS) entry which is preliminary data.</text>
</comment>
<proteinExistence type="predicted"/>
<dbReference type="PATRIC" id="fig|363754.4.peg.1559"/>
<evidence type="ECO:0000313" key="2">
    <source>
        <dbReference type="Proteomes" id="UP000012429"/>
    </source>
</evidence>
<protein>
    <submittedName>
        <fullName evidence="1">Uncharacterized protein</fullName>
    </submittedName>
</protein>
<gene>
    <name evidence="1" type="ORF">RHSP_05131</name>
</gene>
<dbReference type="EMBL" id="AQHN01000026">
    <property type="protein sequence ID" value="ENN88488.1"/>
    <property type="molecule type" value="Genomic_DNA"/>
</dbReference>
<reference evidence="1 2" key="1">
    <citation type="journal article" date="2012" name="BMC Genomics">
        <title>Genomic basis of broad host range and environmental adaptability of Rhizobium tropici CIAT 899 and Rhizobium sp. PRF 81 which are used in inoculants for common bean (Phaseolus vulgaris L.).</title>
        <authorList>
            <person name="Ormeno-Orrillo E."/>
            <person name="Menna P."/>
            <person name="Almeida L.G."/>
            <person name="Ollero F.J."/>
            <person name="Nicolas M.F."/>
            <person name="Pains Rodrigues E."/>
            <person name="Shigueyoshi Nakatani A."/>
            <person name="Silva Batista J.S."/>
            <person name="Oliveira Chueire L.M."/>
            <person name="Souza R.C."/>
            <person name="Ribeiro Vasconcelos A.T."/>
            <person name="Megias M."/>
            <person name="Hungria M."/>
            <person name="Martinez-Romero E."/>
        </authorList>
    </citation>
    <scope>NUCLEOTIDE SEQUENCE [LARGE SCALE GENOMIC DNA]</scope>
    <source>
        <strain evidence="1 2">PRF 81</strain>
    </source>
</reference>
<organism evidence="1 2">
    <name type="scientific">Rhizobium freirei PRF 81</name>
    <dbReference type="NCBI Taxonomy" id="363754"/>
    <lineage>
        <taxon>Bacteria</taxon>
        <taxon>Pseudomonadati</taxon>
        <taxon>Pseudomonadota</taxon>
        <taxon>Alphaproteobacteria</taxon>
        <taxon>Hyphomicrobiales</taxon>
        <taxon>Rhizobiaceae</taxon>
        <taxon>Rhizobium/Agrobacterium group</taxon>
        <taxon>Rhizobium</taxon>
    </lineage>
</organism>
<dbReference type="OrthoDB" id="8359991at2"/>
<name>N6UEA1_9HYPH</name>
<sequence length="141" mass="16371">MVCNIDRSDGSILLVEGRVLARNERLSQVVGMGLTVWNDLEVDTGWRHISIKDVFMLGRPAAARLSFFREELKKISFMLLDRDGAEPDQVRRHYDEILMAEFGNPQERYAHGMTAYIFPWGRIETAFDLHNNQWSILLSWT</sequence>
<dbReference type="AlphaFoldDB" id="N6UEA1"/>